<comment type="similarity">
    <text evidence="2">Belongs to the EamA transporter family.</text>
</comment>
<name>A0A072NLV0_SCHAZ</name>
<feature type="transmembrane region" description="Helical" evidence="3">
    <location>
        <begin position="115"/>
        <end position="136"/>
    </location>
</feature>
<keyword evidence="3" id="KW-0472">Membrane</keyword>
<evidence type="ECO:0000256" key="1">
    <source>
        <dbReference type="ARBA" id="ARBA00004127"/>
    </source>
</evidence>
<organism evidence="5 6">
    <name type="scientific">Schinkia azotoformans MEV2011</name>
    <dbReference type="NCBI Taxonomy" id="1348973"/>
    <lineage>
        <taxon>Bacteria</taxon>
        <taxon>Bacillati</taxon>
        <taxon>Bacillota</taxon>
        <taxon>Bacilli</taxon>
        <taxon>Bacillales</taxon>
        <taxon>Bacillaceae</taxon>
        <taxon>Calidifontibacillus/Schinkia group</taxon>
        <taxon>Schinkia</taxon>
    </lineage>
</organism>
<evidence type="ECO:0000313" key="6">
    <source>
        <dbReference type="Proteomes" id="UP000027936"/>
    </source>
</evidence>
<dbReference type="EMBL" id="JJRY01000011">
    <property type="protein sequence ID" value="KEF37913.1"/>
    <property type="molecule type" value="Genomic_DNA"/>
</dbReference>
<evidence type="ECO:0000313" key="5">
    <source>
        <dbReference type="EMBL" id="KEF37913.1"/>
    </source>
</evidence>
<feature type="domain" description="EamA" evidence="4">
    <location>
        <begin position="196"/>
        <end position="296"/>
    </location>
</feature>
<dbReference type="Pfam" id="PF00892">
    <property type="entry name" value="EamA"/>
    <property type="match status" value="2"/>
</dbReference>
<dbReference type="Proteomes" id="UP000027936">
    <property type="component" value="Unassembled WGS sequence"/>
</dbReference>
<dbReference type="InterPro" id="IPR000620">
    <property type="entry name" value="EamA_dom"/>
</dbReference>
<feature type="domain" description="EamA" evidence="4">
    <location>
        <begin position="2"/>
        <end position="132"/>
    </location>
</feature>
<feature type="transmembrane region" description="Helical" evidence="3">
    <location>
        <begin position="229"/>
        <end position="246"/>
    </location>
</feature>
<evidence type="ECO:0000259" key="4">
    <source>
        <dbReference type="Pfam" id="PF00892"/>
    </source>
</evidence>
<comment type="subcellular location">
    <subcellularLocation>
        <location evidence="1">Endomembrane system</location>
        <topology evidence="1">Multi-pass membrane protein</topology>
    </subcellularLocation>
</comment>
<dbReference type="GO" id="GO:0016020">
    <property type="term" value="C:membrane"/>
    <property type="evidence" value="ECO:0007669"/>
    <property type="project" value="InterPro"/>
</dbReference>
<accession>A0A072NLV0</accession>
<dbReference type="SUPFAM" id="SSF103481">
    <property type="entry name" value="Multidrug resistance efflux transporter EmrE"/>
    <property type="match status" value="2"/>
</dbReference>
<dbReference type="RefSeq" id="WP_035196395.1">
    <property type="nucleotide sequence ID" value="NZ_JJRY01000011.1"/>
</dbReference>
<dbReference type="OrthoDB" id="2037084at2"/>
<feature type="transmembrane region" description="Helical" evidence="3">
    <location>
        <begin position="32"/>
        <end position="53"/>
    </location>
</feature>
<protein>
    <submittedName>
        <fullName evidence="5">EamA-like transporter family</fullName>
    </submittedName>
</protein>
<dbReference type="PANTHER" id="PTHR22911:SF137">
    <property type="entry name" value="SOLUTE CARRIER FAMILY 35 MEMBER G2-RELATED"/>
    <property type="match status" value="1"/>
</dbReference>
<dbReference type="PATRIC" id="fig|1348973.3.peg.2852"/>
<evidence type="ECO:0000256" key="3">
    <source>
        <dbReference type="SAM" id="Phobius"/>
    </source>
</evidence>
<dbReference type="PANTHER" id="PTHR22911">
    <property type="entry name" value="ACYL-MALONYL CONDENSING ENZYME-RELATED"/>
    <property type="match status" value="1"/>
</dbReference>
<dbReference type="AlphaFoldDB" id="A0A072NLV0"/>
<dbReference type="Gene3D" id="1.10.3730.20">
    <property type="match status" value="1"/>
</dbReference>
<evidence type="ECO:0000256" key="2">
    <source>
        <dbReference type="ARBA" id="ARBA00007362"/>
    </source>
</evidence>
<feature type="transmembrane region" description="Helical" evidence="3">
    <location>
        <begin position="65"/>
        <end position="84"/>
    </location>
</feature>
<sequence>MWFVFALLTALAWGGADLFYKKGSDSHDKYSHLKIVAIVGLVMGVHGTGYMLIKDLTFDPMDMVRYLPVSGLYILSMTIGYIGLRYIELSIASPVQNSSGAVTAILLFIFFPQDLGFFDIAGIVIITFGVVSLAFLEKKAEGEALKLSAVQIDKKYQIGFLAITFPIIYCVIDGLGTFADGIYLDEMKLISEEAALLAYEFTFFICAVFTFIFLKGFKKVQFHIFKERDKGLAAILETTGQFFYVFAMAKNAIIAAPLIASYSIFSVILSRMILKEKLSNKHYAVIVVVMLGIILLGIADEL</sequence>
<gene>
    <name evidence="5" type="ORF">M670_02949</name>
</gene>
<feature type="transmembrane region" description="Helical" evidence="3">
    <location>
        <begin position="196"/>
        <end position="217"/>
    </location>
</feature>
<keyword evidence="3" id="KW-1133">Transmembrane helix</keyword>
<keyword evidence="3" id="KW-0812">Transmembrane</keyword>
<proteinExistence type="inferred from homology"/>
<feature type="transmembrane region" description="Helical" evidence="3">
    <location>
        <begin position="156"/>
        <end position="176"/>
    </location>
</feature>
<feature type="transmembrane region" description="Helical" evidence="3">
    <location>
        <begin position="282"/>
        <end position="299"/>
    </location>
</feature>
<dbReference type="InterPro" id="IPR037185">
    <property type="entry name" value="EmrE-like"/>
</dbReference>
<reference evidence="5 6" key="1">
    <citation type="submission" date="2014-04" db="EMBL/GenBank/DDBJ databases">
        <title>Draft genome sequence of Bacillus azotoformans MEV2011, a (co-) denitrifying strain unable to grow in the presence of oxygen.</title>
        <authorList>
            <person name="Nielsen M."/>
            <person name="Schreiber L."/>
            <person name="Finster K."/>
            <person name="Schramm A."/>
        </authorList>
    </citation>
    <scope>NUCLEOTIDE SEQUENCE [LARGE SCALE GENOMIC DNA]</scope>
    <source>
        <strain evidence="5 6">MEV2011</strain>
    </source>
</reference>
<feature type="transmembrane region" description="Helical" evidence="3">
    <location>
        <begin position="252"/>
        <end position="270"/>
    </location>
</feature>
<comment type="caution">
    <text evidence="5">The sequence shown here is derived from an EMBL/GenBank/DDBJ whole genome shotgun (WGS) entry which is preliminary data.</text>
</comment>